<dbReference type="PANTHER" id="PTHR46579">
    <property type="entry name" value="F5/8 TYPE C DOMAIN-CONTAINING PROTEIN-RELATED"/>
    <property type="match status" value="1"/>
</dbReference>
<sequence>MHLVFENLVKNLVHLWTGTFKKMDHHDQPYVLRPTVWNAIGAASAASGSTIPSSFRSRPQNVAEEKYAMTAETWVFWFSYLGPILLEGQFLNNKLVELINLCIQFDIPQNDIHCIREGFQTWVVNYESLYYQNTPNWLPTCPTTVHTLLHIADGIEQMGPMWVYWAFPMEQYCLKLSRAITSRRFPWSNLSNRVTATAQLTEIGQRYGCLQEISFKKRLQDDNYDKEYVLVWPRKEQPKLGPGLVTKLISALSTRYSKKAKGIPMKTMRSLCSMKNVVSWGWLRRLGCGDLMHAADTTTSTAPDRRDATFICYQALADRNIQLRDKRSEFDLKMYFGQLKGIYMVQVPPSKDLGLKTLDTVVFAEVAMCKDVTAHSSLNIHYYRKLGGTEIVDIMTIQCLVGQILWKGRWAIINRSGTLAQALVADDLSDYE</sequence>
<dbReference type="Proteomes" id="UP000307440">
    <property type="component" value="Unassembled WGS sequence"/>
</dbReference>
<evidence type="ECO:0000313" key="1">
    <source>
        <dbReference type="EMBL" id="TFK19795.1"/>
    </source>
</evidence>
<dbReference type="EMBL" id="ML210325">
    <property type="protein sequence ID" value="TFK19795.1"/>
    <property type="molecule type" value="Genomic_DNA"/>
</dbReference>
<accession>A0A5C3KIS9</accession>
<organism evidence="1 2">
    <name type="scientific">Coprinopsis marcescibilis</name>
    <name type="common">Agaric fungus</name>
    <name type="synonym">Psathyrella marcescibilis</name>
    <dbReference type="NCBI Taxonomy" id="230819"/>
    <lineage>
        <taxon>Eukaryota</taxon>
        <taxon>Fungi</taxon>
        <taxon>Dikarya</taxon>
        <taxon>Basidiomycota</taxon>
        <taxon>Agaricomycotina</taxon>
        <taxon>Agaricomycetes</taxon>
        <taxon>Agaricomycetidae</taxon>
        <taxon>Agaricales</taxon>
        <taxon>Agaricineae</taxon>
        <taxon>Psathyrellaceae</taxon>
        <taxon>Coprinopsis</taxon>
    </lineage>
</organism>
<dbReference type="OrthoDB" id="6613063at2759"/>
<evidence type="ECO:0000313" key="2">
    <source>
        <dbReference type="Proteomes" id="UP000307440"/>
    </source>
</evidence>
<keyword evidence="2" id="KW-1185">Reference proteome</keyword>
<proteinExistence type="predicted"/>
<dbReference type="AlphaFoldDB" id="A0A5C3KIS9"/>
<evidence type="ECO:0008006" key="3">
    <source>
        <dbReference type="Google" id="ProtNLM"/>
    </source>
</evidence>
<reference evidence="1 2" key="1">
    <citation type="journal article" date="2019" name="Nat. Ecol. Evol.">
        <title>Megaphylogeny resolves global patterns of mushroom evolution.</title>
        <authorList>
            <person name="Varga T."/>
            <person name="Krizsan K."/>
            <person name="Foldi C."/>
            <person name="Dima B."/>
            <person name="Sanchez-Garcia M."/>
            <person name="Sanchez-Ramirez S."/>
            <person name="Szollosi G.J."/>
            <person name="Szarkandi J.G."/>
            <person name="Papp V."/>
            <person name="Albert L."/>
            <person name="Andreopoulos W."/>
            <person name="Angelini C."/>
            <person name="Antonin V."/>
            <person name="Barry K.W."/>
            <person name="Bougher N.L."/>
            <person name="Buchanan P."/>
            <person name="Buyck B."/>
            <person name="Bense V."/>
            <person name="Catcheside P."/>
            <person name="Chovatia M."/>
            <person name="Cooper J."/>
            <person name="Damon W."/>
            <person name="Desjardin D."/>
            <person name="Finy P."/>
            <person name="Geml J."/>
            <person name="Haridas S."/>
            <person name="Hughes K."/>
            <person name="Justo A."/>
            <person name="Karasinski D."/>
            <person name="Kautmanova I."/>
            <person name="Kiss B."/>
            <person name="Kocsube S."/>
            <person name="Kotiranta H."/>
            <person name="LaButti K.M."/>
            <person name="Lechner B.E."/>
            <person name="Liimatainen K."/>
            <person name="Lipzen A."/>
            <person name="Lukacs Z."/>
            <person name="Mihaltcheva S."/>
            <person name="Morgado L.N."/>
            <person name="Niskanen T."/>
            <person name="Noordeloos M.E."/>
            <person name="Ohm R.A."/>
            <person name="Ortiz-Santana B."/>
            <person name="Ovrebo C."/>
            <person name="Racz N."/>
            <person name="Riley R."/>
            <person name="Savchenko A."/>
            <person name="Shiryaev A."/>
            <person name="Soop K."/>
            <person name="Spirin V."/>
            <person name="Szebenyi C."/>
            <person name="Tomsovsky M."/>
            <person name="Tulloss R.E."/>
            <person name="Uehling J."/>
            <person name="Grigoriev I.V."/>
            <person name="Vagvolgyi C."/>
            <person name="Papp T."/>
            <person name="Martin F.M."/>
            <person name="Miettinen O."/>
            <person name="Hibbett D.S."/>
            <person name="Nagy L.G."/>
        </authorList>
    </citation>
    <scope>NUCLEOTIDE SEQUENCE [LARGE SCALE GENOMIC DNA]</scope>
    <source>
        <strain evidence="1 2">CBS 121175</strain>
    </source>
</reference>
<name>A0A5C3KIS9_COPMA</name>
<protein>
    <recommendedName>
        <fullName evidence="3">DUF4218 domain-containing protein</fullName>
    </recommendedName>
</protein>
<gene>
    <name evidence="1" type="ORF">FA15DRAFT_682829</name>
</gene>
<dbReference type="PANTHER" id="PTHR46579:SF1">
    <property type="entry name" value="F5_8 TYPE C DOMAIN-CONTAINING PROTEIN"/>
    <property type="match status" value="1"/>
</dbReference>